<organism evidence="3 4">
    <name type="scientific">Penicillium desertorum</name>
    <dbReference type="NCBI Taxonomy" id="1303715"/>
    <lineage>
        <taxon>Eukaryota</taxon>
        <taxon>Fungi</taxon>
        <taxon>Dikarya</taxon>
        <taxon>Ascomycota</taxon>
        <taxon>Pezizomycotina</taxon>
        <taxon>Eurotiomycetes</taxon>
        <taxon>Eurotiomycetidae</taxon>
        <taxon>Eurotiales</taxon>
        <taxon>Aspergillaceae</taxon>
        <taxon>Penicillium</taxon>
    </lineage>
</organism>
<feature type="transmembrane region" description="Helical" evidence="2">
    <location>
        <begin position="15"/>
        <end position="39"/>
    </location>
</feature>
<evidence type="ECO:0000256" key="2">
    <source>
        <dbReference type="SAM" id="Phobius"/>
    </source>
</evidence>
<dbReference type="Gene3D" id="3.10.129.10">
    <property type="entry name" value="Hotdog Thioesterase"/>
    <property type="match status" value="1"/>
</dbReference>
<name>A0A9W9WHI7_9EURO</name>
<reference evidence="3" key="2">
    <citation type="journal article" date="2023" name="IMA Fungus">
        <title>Comparative genomic study of the Penicillium genus elucidates a diverse pangenome and 15 lateral gene transfer events.</title>
        <authorList>
            <person name="Petersen C."/>
            <person name="Sorensen T."/>
            <person name="Nielsen M.R."/>
            <person name="Sondergaard T.E."/>
            <person name="Sorensen J.L."/>
            <person name="Fitzpatrick D.A."/>
            <person name="Frisvad J.C."/>
            <person name="Nielsen K.L."/>
        </authorList>
    </citation>
    <scope>NUCLEOTIDE SEQUENCE</scope>
    <source>
        <strain evidence="3">IBT 17660</strain>
    </source>
</reference>
<evidence type="ECO:0000256" key="1">
    <source>
        <dbReference type="ARBA" id="ARBA00038476"/>
    </source>
</evidence>
<evidence type="ECO:0000313" key="4">
    <source>
        <dbReference type="Proteomes" id="UP001147760"/>
    </source>
</evidence>
<comment type="similarity">
    <text evidence="1">Belongs to the lcsJ thioesterase family.</text>
</comment>
<keyword evidence="2" id="KW-1133">Transmembrane helix</keyword>
<keyword evidence="2" id="KW-0812">Transmembrane</keyword>
<dbReference type="Proteomes" id="UP001147760">
    <property type="component" value="Unassembled WGS sequence"/>
</dbReference>
<comment type="caution">
    <text evidence="3">The sequence shown here is derived from an EMBL/GenBank/DDBJ whole genome shotgun (WGS) entry which is preliminary data.</text>
</comment>
<dbReference type="InterPro" id="IPR051490">
    <property type="entry name" value="THEM6_lcsJ_thioesterase"/>
</dbReference>
<dbReference type="EMBL" id="JAPWDO010000007">
    <property type="protein sequence ID" value="KAJ5462284.1"/>
    <property type="molecule type" value="Genomic_DNA"/>
</dbReference>
<dbReference type="OrthoDB" id="265761at2759"/>
<dbReference type="InterPro" id="IPR029069">
    <property type="entry name" value="HotDog_dom_sf"/>
</dbReference>
<keyword evidence="4" id="KW-1185">Reference proteome</keyword>
<dbReference type="PANTHER" id="PTHR12475:SF4">
    <property type="entry name" value="PROTEIN THEM6"/>
    <property type="match status" value="1"/>
</dbReference>
<protein>
    <submittedName>
        <fullName evidence="3">Uncharacterized protein</fullName>
    </submittedName>
</protein>
<dbReference type="SUPFAM" id="SSF54637">
    <property type="entry name" value="Thioesterase/thiol ester dehydrase-isomerase"/>
    <property type="match status" value="1"/>
</dbReference>
<sequence length="317" mass="36279">MESAWQLCKRTMESILHFLGTIIDTLLFMLSAKVFPFAWHARSYYSFLFRHKLDGRPVPLTTPHAITVFQPTIWTSSTPLGEIDIMGHKTNSTYATDFDVARSYHICSMFRVGLKMWSGLSFVNPQSRGDETELFYPALAGVSFTFHRAIRPRQKYEISTRILSWDDKWLYLISHFVERGACKPAYFSDRKKPQHDPELNLEVLGYSQSFDYENGSRSIVFATGMAKMVFKKGRKTIPPSQFLSDCGLLPQQGSDAAHLPDNNCKEKVGLDDEELTKLKESIEVRRTMGYQVAQHLNNLDKGSSVFNVAEKIFYSRA</sequence>
<dbReference type="AlphaFoldDB" id="A0A9W9WHI7"/>
<proteinExistence type="inferred from homology"/>
<gene>
    <name evidence="3" type="ORF">N7530_010489</name>
</gene>
<dbReference type="PANTHER" id="PTHR12475">
    <property type="match status" value="1"/>
</dbReference>
<evidence type="ECO:0000313" key="3">
    <source>
        <dbReference type="EMBL" id="KAJ5462284.1"/>
    </source>
</evidence>
<accession>A0A9W9WHI7</accession>
<dbReference type="Pfam" id="PF13279">
    <property type="entry name" value="4HBT_2"/>
    <property type="match status" value="1"/>
</dbReference>
<dbReference type="CDD" id="cd00586">
    <property type="entry name" value="4HBT"/>
    <property type="match status" value="1"/>
</dbReference>
<keyword evidence="2" id="KW-0472">Membrane</keyword>
<reference evidence="3" key="1">
    <citation type="submission" date="2022-12" db="EMBL/GenBank/DDBJ databases">
        <authorList>
            <person name="Petersen C."/>
        </authorList>
    </citation>
    <scope>NUCLEOTIDE SEQUENCE</scope>
    <source>
        <strain evidence="3">IBT 17660</strain>
    </source>
</reference>